<evidence type="ECO:0000313" key="3">
    <source>
        <dbReference type="Proteomes" id="UP000010808"/>
    </source>
</evidence>
<dbReference type="InterPro" id="IPR036061">
    <property type="entry name" value="CheW-like_dom_sf"/>
</dbReference>
<dbReference type="GO" id="GO:0005829">
    <property type="term" value="C:cytosol"/>
    <property type="evidence" value="ECO:0007669"/>
    <property type="project" value="TreeGrafter"/>
</dbReference>
<dbReference type="eggNOG" id="COG0835">
    <property type="taxonomic scope" value="Bacteria"/>
</dbReference>
<dbReference type="AlphaFoldDB" id="L0RA55"/>
<dbReference type="PROSITE" id="PS50851">
    <property type="entry name" value="CHEW"/>
    <property type="match status" value="1"/>
</dbReference>
<dbReference type="OrthoDB" id="9790406at2"/>
<dbReference type="PANTHER" id="PTHR22617:SF41">
    <property type="entry name" value="CHEMOTAXIS SIGNAL TRANSDUCTION SYSTEM ADAPTOR PROTEIN CHEW"/>
    <property type="match status" value="1"/>
</dbReference>
<protein>
    <submittedName>
        <fullName evidence="2">CheW protein</fullName>
    </submittedName>
</protein>
<dbReference type="KEGG" id="dhy:DESAM_21391"/>
<organism evidence="2 3">
    <name type="scientific">Maridesulfovibrio hydrothermalis AM13 = DSM 14728</name>
    <dbReference type="NCBI Taxonomy" id="1121451"/>
    <lineage>
        <taxon>Bacteria</taxon>
        <taxon>Pseudomonadati</taxon>
        <taxon>Thermodesulfobacteriota</taxon>
        <taxon>Desulfovibrionia</taxon>
        <taxon>Desulfovibrionales</taxon>
        <taxon>Desulfovibrionaceae</taxon>
        <taxon>Maridesulfovibrio</taxon>
    </lineage>
</organism>
<keyword evidence="3" id="KW-1185">Reference proteome</keyword>
<dbReference type="SMART" id="SM00260">
    <property type="entry name" value="CheW"/>
    <property type="match status" value="1"/>
</dbReference>
<dbReference type="InterPro" id="IPR039315">
    <property type="entry name" value="CheW"/>
</dbReference>
<sequence length="182" mass="20333">MSVEINSTTNQYLTFTLNKDIYALDISSVREVLELTPITRIPRTPKFMRGVINLRGHAVPVVDMRLKFGMSRTEDTINTCIIIVEVVFDGENTVMGALADSVREVIELTESMIEEPPRMGTTIKTDFIRGMGKQDDDFVIILNINKILSVEELAMLKSVQHDSPGAEVMQEVNPSQGMTLSL</sequence>
<dbReference type="CDD" id="cd00732">
    <property type="entry name" value="CheW"/>
    <property type="match status" value="1"/>
</dbReference>
<dbReference type="Gene3D" id="2.40.50.180">
    <property type="entry name" value="CheA-289, Domain 4"/>
    <property type="match status" value="1"/>
</dbReference>
<dbReference type="STRING" id="1121451.DESAM_21391"/>
<gene>
    <name evidence="2" type="ORF">DESAM_21391</name>
</gene>
<dbReference type="RefSeq" id="WP_015336271.1">
    <property type="nucleotide sequence ID" value="NC_020055.1"/>
</dbReference>
<dbReference type="SUPFAM" id="SSF50341">
    <property type="entry name" value="CheW-like"/>
    <property type="match status" value="1"/>
</dbReference>
<dbReference type="GO" id="GO:0006935">
    <property type="term" value="P:chemotaxis"/>
    <property type="evidence" value="ECO:0007669"/>
    <property type="project" value="InterPro"/>
</dbReference>
<dbReference type="InterPro" id="IPR002545">
    <property type="entry name" value="CheW-lke_dom"/>
</dbReference>
<reference evidence="2 3" key="1">
    <citation type="submission" date="2012-10" db="EMBL/GenBank/DDBJ databases">
        <authorList>
            <person name="Genoscope - CEA"/>
        </authorList>
    </citation>
    <scope>NUCLEOTIDE SEQUENCE [LARGE SCALE GENOMIC DNA]</scope>
    <source>
        <strain evidence="3">AM13 / DSM 14728</strain>
    </source>
</reference>
<accession>L0RA55</accession>
<dbReference type="Proteomes" id="UP000010808">
    <property type="component" value="Chromosome"/>
</dbReference>
<name>L0RA55_9BACT</name>
<dbReference type="EMBL" id="FO203522">
    <property type="protein sequence ID" value="CCO23668.1"/>
    <property type="molecule type" value="Genomic_DNA"/>
</dbReference>
<evidence type="ECO:0000259" key="1">
    <source>
        <dbReference type="PROSITE" id="PS50851"/>
    </source>
</evidence>
<feature type="domain" description="CheW-like" evidence="1">
    <location>
        <begin position="9"/>
        <end position="153"/>
    </location>
</feature>
<proteinExistence type="predicted"/>
<dbReference type="PATRIC" id="fig|1121451.3.peg.1636"/>
<evidence type="ECO:0000313" key="2">
    <source>
        <dbReference type="EMBL" id="CCO23668.1"/>
    </source>
</evidence>
<dbReference type="Pfam" id="PF01584">
    <property type="entry name" value="CheW"/>
    <property type="match status" value="1"/>
</dbReference>
<dbReference type="Gene3D" id="2.30.30.40">
    <property type="entry name" value="SH3 Domains"/>
    <property type="match status" value="1"/>
</dbReference>
<dbReference type="PANTHER" id="PTHR22617">
    <property type="entry name" value="CHEMOTAXIS SENSOR HISTIDINE KINASE-RELATED"/>
    <property type="match status" value="1"/>
</dbReference>
<dbReference type="HOGENOM" id="CLU_048995_1_1_7"/>
<dbReference type="GO" id="GO:0007165">
    <property type="term" value="P:signal transduction"/>
    <property type="evidence" value="ECO:0007669"/>
    <property type="project" value="InterPro"/>
</dbReference>